<proteinExistence type="predicted"/>
<dbReference type="GO" id="GO:0003729">
    <property type="term" value="F:mRNA binding"/>
    <property type="evidence" value="ECO:0007669"/>
    <property type="project" value="TreeGrafter"/>
</dbReference>
<dbReference type="Proteomes" id="UP000319663">
    <property type="component" value="Unassembled WGS sequence"/>
</dbReference>
<dbReference type="PANTHER" id="PTHR47934:SF16">
    <property type="entry name" value="PENTATRICOPEPTIDE REPEAT PROTEIN (AFU_ORTHOLOGUE AFUA_5G07770)"/>
    <property type="match status" value="1"/>
</dbReference>
<dbReference type="GO" id="GO:0005739">
    <property type="term" value="C:mitochondrion"/>
    <property type="evidence" value="ECO:0007669"/>
    <property type="project" value="TreeGrafter"/>
</dbReference>
<accession>A0A507QVD5</accession>
<dbReference type="Gene3D" id="1.25.40.10">
    <property type="entry name" value="Tetratricopeptide repeat domain"/>
    <property type="match status" value="1"/>
</dbReference>
<dbReference type="EMBL" id="VIFY01000087">
    <property type="protein sequence ID" value="TQB71163.1"/>
    <property type="molecule type" value="Genomic_DNA"/>
</dbReference>
<dbReference type="InterPro" id="IPR011990">
    <property type="entry name" value="TPR-like_helical_dom_sf"/>
</dbReference>
<dbReference type="GO" id="GO:0007005">
    <property type="term" value="P:mitochondrion organization"/>
    <property type="evidence" value="ECO:0007669"/>
    <property type="project" value="TreeGrafter"/>
</dbReference>
<sequence>MFSGSPNGASVIPSRHGLRVLRSLALTGNSNSTVGRCYCTSAALTYAYHVQRRCLPRRVIETSRRAFHPSAPVHDATSAAQNLVQVFQPADKGDVYSSAASRNGDAKVETAERITRYPDTFKAMISEEKKLQALLDDNKPIEAAELFLAQHPSSLPRLATEKRHIAAQIFLVNCRDENVFVAKSVFDRLDSVDQVSRSMWRMLIIALAKKGCIESVATLYLRFKDHFDVPPELLEIIIRSLIETRRLTTAKWLLYRSLQYDRWCGLIGVFLRGVWKRTRSMELLESQKEKILSLLPRFGKKPTEKLFNPVIEAYIEFGKVAEVSAVMEEMQTQHGLRISCRTRGLLAYSLALRCDWEGVKRELDDMHALKLTRDKKNFARAFDRLLLEYWVSHTGAEIHAFVMEAVDKYRLRPDKVLYKHILEAYIEKGNRDMVDEINRIARERSWGVEVSDEEFLDMLRARRLAVELSPVGAWKMLRATRMVYGQAATSRQILGYDQTSFPVASVNQMPVTGEALAWYHKTFQQRLPSRPVDQFQNLELQMAYFMHVGKLSVALKSFYDAKNAGKHLKQLHVELAVVATLLLNGLDAARAVIDDLWPTVQHEAQSFPIFFHQIKGVGPEDEQELMKLGIFQFYSLCRLNPRVQIKHHITIATSRRLILNNQPARALDLLVSVYKSRYGRIDKFNGTCMKMFVRAFAAQRDLHGVRWCLITSLARGTALNREMVVEARRVIMQLKLDSKDRGNAELIRKLAYLEHVADMVEKKSLGDRTIPSFRSVPGVKRYFRRTELNWHRTDSYQFDTKNLGKTVRQWDEEYELAIVLGEIQPSSESVSAMWPERNVLEEEDLAFFGIPAAGRRGTYDVQL</sequence>
<dbReference type="InterPro" id="IPR051114">
    <property type="entry name" value="Mito_RNA_Proc_CCM1"/>
</dbReference>
<reference evidence="1 2" key="1">
    <citation type="submission" date="2019-06" db="EMBL/GenBank/DDBJ databases">
        <title>Wine fermentation using esterase from Monascus purpureus.</title>
        <authorList>
            <person name="Geng C."/>
            <person name="Zhang Y."/>
        </authorList>
    </citation>
    <scope>NUCLEOTIDE SEQUENCE [LARGE SCALE GENOMIC DNA]</scope>
    <source>
        <strain evidence="1">HQ1</strain>
    </source>
</reference>
<evidence type="ECO:0000313" key="2">
    <source>
        <dbReference type="Proteomes" id="UP000319663"/>
    </source>
</evidence>
<dbReference type="STRING" id="5098.A0A507QVD5"/>
<dbReference type="AlphaFoldDB" id="A0A507QVD5"/>
<gene>
    <name evidence="1" type="ORF">MPDQ_007753</name>
</gene>
<comment type="caution">
    <text evidence="1">The sequence shown here is derived from an EMBL/GenBank/DDBJ whole genome shotgun (WGS) entry which is preliminary data.</text>
</comment>
<name>A0A507QVD5_MONPU</name>
<organism evidence="1 2">
    <name type="scientific">Monascus purpureus</name>
    <name type="common">Red mold</name>
    <name type="synonym">Monascus anka</name>
    <dbReference type="NCBI Taxonomy" id="5098"/>
    <lineage>
        <taxon>Eukaryota</taxon>
        <taxon>Fungi</taxon>
        <taxon>Dikarya</taxon>
        <taxon>Ascomycota</taxon>
        <taxon>Pezizomycotina</taxon>
        <taxon>Eurotiomycetes</taxon>
        <taxon>Eurotiomycetidae</taxon>
        <taxon>Eurotiales</taxon>
        <taxon>Aspergillaceae</taxon>
        <taxon>Monascus</taxon>
    </lineage>
</organism>
<evidence type="ECO:0000313" key="1">
    <source>
        <dbReference type="EMBL" id="TQB71163.1"/>
    </source>
</evidence>
<dbReference type="GO" id="GO:0006396">
    <property type="term" value="P:RNA processing"/>
    <property type="evidence" value="ECO:0007669"/>
    <property type="project" value="TreeGrafter"/>
</dbReference>
<protein>
    <submittedName>
        <fullName evidence="1">Uncharacterized protein</fullName>
    </submittedName>
</protein>
<keyword evidence="2" id="KW-1185">Reference proteome</keyword>
<dbReference type="PANTHER" id="PTHR47934">
    <property type="entry name" value="PENTATRICOPEPTIDE REPEAT-CONTAINING PROTEIN PET309, MITOCHONDRIAL"/>
    <property type="match status" value="1"/>
</dbReference>